<dbReference type="AlphaFoldDB" id="A0A1G2RP78"/>
<dbReference type="SUPFAM" id="SSF101898">
    <property type="entry name" value="NHL repeat"/>
    <property type="match status" value="1"/>
</dbReference>
<dbReference type="Proteomes" id="UP000177081">
    <property type="component" value="Unassembled WGS sequence"/>
</dbReference>
<name>A0A1G2RP78_9BACT</name>
<organism evidence="1 2">
    <name type="scientific">Candidatus Wildermuthbacteria bacterium RIFCSPLOWO2_01_FULL_48_35</name>
    <dbReference type="NCBI Taxonomy" id="1802463"/>
    <lineage>
        <taxon>Bacteria</taxon>
        <taxon>Candidatus Wildermuthiibacteriota</taxon>
    </lineage>
</organism>
<accession>A0A1G2RP78</accession>
<reference evidence="1 2" key="1">
    <citation type="journal article" date="2016" name="Nat. Commun.">
        <title>Thousands of microbial genomes shed light on interconnected biogeochemical processes in an aquifer system.</title>
        <authorList>
            <person name="Anantharaman K."/>
            <person name="Brown C.T."/>
            <person name="Hug L.A."/>
            <person name="Sharon I."/>
            <person name="Castelle C.J."/>
            <person name="Probst A.J."/>
            <person name="Thomas B.C."/>
            <person name="Singh A."/>
            <person name="Wilkins M.J."/>
            <person name="Karaoz U."/>
            <person name="Brodie E.L."/>
            <person name="Williams K.H."/>
            <person name="Hubbard S.S."/>
            <person name="Banfield J.F."/>
        </authorList>
    </citation>
    <scope>NUCLEOTIDE SEQUENCE [LARGE SCALE GENOMIC DNA]</scope>
</reference>
<protein>
    <recommendedName>
        <fullName evidence="3">PPM-type phosphatase domain-containing protein</fullName>
    </recommendedName>
</protein>
<sequence length="652" mass="72913">MKIFEFYFNPKKQPHTKYESFCYEPANAEEKRLGYLCAAGELTNILPTNARLLRELAVAIRTVYYSPSHADPAIAAQNAMRAANSHLAALGKKENISWLGNLHFAAVSVAGDLVQLSKAGNIKVLLARDGQMLDIGADLENPNLTPYSTRVFPNLVEGKLLAQDKIIILTKEIFQFFDALGVLRAFTHLPTGNEHKKVKELLRPYEKQLKDYSGIFVLLVMDKIASAGAKKREFPRVSFSIPSLPRLPAVKLPAIKGLKIKPPSLPTGIPTKISIPVRVSSPNILSFLHQLFSPESNESRKKIFLVFAFLLVLVLGISIAKIQDKRTNDAAENKFLAIQQKMWQAESLLIAQKESEANILFQESLEELNGLDNAAIRNRVEKTRKEVEEKLTAINKVENVGDPALEFTIENPDFSPSIILALQGSLYVLAPSQPTMYIWDTQKQESSQTDLQWSFDAAVDYDPFLIFYDKKQNNIIAGDGEVIALKLPYPEFAPNTFTSFMSGLYFLDAPNGSIVRYPFFEGQTELAPVVWTAVADKSIKDGVSLAIDGSIWILSQEGSILRYRGGKWQETIQTTLWPKLSHPAKIITGSTLPYLYILDPPENRIVILDKRGNAVKQYRSEKLNKLKDFTVTSDGKTIYLLNSTEIYSLSVL</sequence>
<gene>
    <name evidence="1" type="ORF">A3A32_01905</name>
</gene>
<evidence type="ECO:0000313" key="1">
    <source>
        <dbReference type="EMBL" id="OHA74627.1"/>
    </source>
</evidence>
<comment type="caution">
    <text evidence="1">The sequence shown here is derived from an EMBL/GenBank/DDBJ whole genome shotgun (WGS) entry which is preliminary data.</text>
</comment>
<evidence type="ECO:0008006" key="3">
    <source>
        <dbReference type="Google" id="ProtNLM"/>
    </source>
</evidence>
<dbReference type="EMBL" id="MHUI01000023">
    <property type="protein sequence ID" value="OHA74627.1"/>
    <property type="molecule type" value="Genomic_DNA"/>
</dbReference>
<proteinExistence type="predicted"/>
<evidence type="ECO:0000313" key="2">
    <source>
        <dbReference type="Proteomes" id="UP000177081"/>
    </source>
</evidence>